<dbReference type="Proteomes" id="UP001595885">
    <property type="component" value="Unassembled WGS sequence"/>
</dbReference>
<keyword evidence="2" id="KW-1185">Reference proteome</keyword>
<protein>
    <submittedName>
        <fullName evidence="1">TlpA family protein disulfide reductase</fullName>
    </submittedName>
</protein>
<name>A0ABV9P8M8_9FLAO</name>
<dbReference type="SUPFAM" id="SSF52833">
    <property type="entry name" value="Thioredoxin-like"/>
    <property type="match status" value="1"/>
</dbReference>
<sequence length="172" mass="20475">MEKIVLTLLICFCLTSCSYLDTKYPEPSFIPFEKQEVLSSYDLRLIESTGRTINMYAKRNKVVFIHYWNTKDKDILDDIKIIEKLYDDYKLKIEFYFITDDSQQNIRKFIKENNLLFPNYYIGSTPLRPLIFNEVPKSYLISKTGRIVMNEEGVKNWNSKALRKTIDELLKQ</sequence>
<dbReference type="InterPro" id="IPR036249">
    <property type="entry name" value="Thioredoxin-like_sf"/>
</dbReference>
<dbReference type="PANTHER" id="PTHR42852">
    <property type="entry name" value="THIOL:DISULFIDE INTERCHANGE PROTEIN DSBE"/>
    <property type="match status" value="1"/>
</dbReference>
<evidence type="ECO:0000313" key="2">
    <source>
        <dbReference type="Proteomes" id="UP001595885"/>
    </source>
</evidence>
<accession>A0ABV9P8M8</accession>
<proteinExistence type="predicted"/>
<reference evidence="2" key="1">
    <citation type="journal article" date="2019" name="Int. J. Syst. Evol. Microbiol.">
        <title>The Global Catalogue of Microorganisms (GCM) 10K type strain sequencing project: providing services to taxonomists for standard genome sequencing and annotation.</title>
        <authorList>
            <consortium name="The Broad Institute Genomics Platform"/>
            <consortium name="The Broad Institute Genome Sequencing Center for Infectious Disease"/>
            <person name="Wu L."/>
            <person name="Ma J."/>
        </authorList>
    </citation>
    <scope>NUCLEOTIDE SEQUENCE [LARGE SCALE GENOMIC DNA]</scope>
    <source>
        <strain evidence="2">CCUG 50349</strain>
    </source>
</reference>
<dbReference type="InterPro" id="IPR050553">
    <property type="entry name" value="Thioredoxin_ResA/DsbE_sf"/>
</dbReference>
<dbReference type="EMBL" id="JBHSGW010000026">
    <property type="protein sequence ID" value="MFC4740649.1"/>
    <property type="molecule type" value="Genomic_DNA"/>
</dbReference>
<evidence type="ECO:0000313" key="1">
    <source>
        <dbReference type="EMBL" id="MFC4740649.1"/>
    </source>
</evidence>
<organism evidence="1 2">
    <name type="scientific">Flavobacterium ponti</name>
    <dbReference type="NCBI Taxonomy" id="665133"/>
    <lineage>
        <taxon>Bacteria</taxon>
        <taxon>Pseudomonadati</taxon>
        <taxon>Bacteroidota</taxon>
        <taxon>Flavobacteriia</taxon>
        <taxon>Flavobacteriales</taxon>
        <taxon>Flavobacteriaceae</taxon>
        <taxon>Flavobacterium</taxon>
    </lineage>
</organism>
<dbReference type="Gene3D" id="3.40.30.10">
    <property type="entry name" value="Glutaredoxin"/>
    <property type="match status" value="1"/>
</dbReference>
<gene>
    <name evidence="1" type="ORF">ACFO3U_11665</name>
</gene>
<comment type="caution">
    <text evidence="1">The sequence shown here is derived from an EMBL/GenBank/DDBJ whole genome shotgun (WGS) entry which is preliminary data.</text>
</comment>
<dbReference type="PANTHER" id="PTHR42852:SF17">
    <property type="entry name" value="THIOREDOXIN-LIKE PROTEIN HI_1115"/>
    <property type="match status" value="1"/>
</dbReference>
<dbReference type="RefSeq" id="WP_379742444.1">
    <property type="nucleotide sequence ID" value="NZ_JBHSGW010000026.1"/>
</dbReference>